<dbReference type="EMBL" id="VDLU01000001">
    <property type="protein sequence ID" value="TNJ29763.1"/>
    <property type="molecule type" value="Genomic_DNA"/>
</dbReference>
<organism evidence="1 2">
    <name type="scientific">Giardia muris</name>
    <dbReference type="NCBI Taxonomy" id="5742"/>
    <lineage>
        <taxon>Eukaryota</taxon>
        <taxon>Metamonada</taxon>
        <taxon>Diplomonadida</taxon>
        <taxon>Hexamitidae</taxon>
        <taxon>Giardiinae</taxon>
        <taxon>Giardia</taxon>
    </lineage>
</organism>
<dbReference type="Proteomes" id="UP000315496">
    <property type="component" value="Chromosome 1"/>
</dbReference>
<evidence type="ECO:0000313" key="1">
    <source>
        <dbReference type="EMBL" id="TNJ29763.1"/>
    </source>
</evidence>
<protein>
    <submittedName>
        <fullName evidence="1">Uncharacterized protein</fullName>
    </submittedName>
</protein>
<proteinExistence type="predicted"/>
<dbReference type="AlphaFoldDB" id="A0A4Z1T6S2"/>
<sequence length="208" mass="22967">MNASVTLLSSICYLDYLKRSTARPIAEFVASEIARILAPGGPLRSACVKLHIYNPSELADWLRKVHMTTDRVPQALASLGDDFFNAACVIPFNYSDFCSSWHSLILLLNSSQSGVSARRIYLSIVSLVCLIDDSNGVIPGDWVGREALVTILRHLHAILLASPRKHAPLPLETRKLLMTVLLDLYTTDLMNRRFESIPASAFATVSPN</sequence>
<accession>A0A4Z1T6S2</accession>
<evidence type="ECO:0000313" key="2">
    <source>
        <dbReference type="Proteomes" id="UP000315496"/>
    </source>
</evidence>
<name>A0A4Z1T6S2_GIAMU</name>
<keyword evidence="2" id="KW-1185">Reference proteome</keyword>
<comment type="caution">
    <text evidence="1">The sequence shown here is derived from an EMBL/GenBank/DDBJ whole genome shotgun (WGS) entry which is preliminary data.</text>
</comment>
<dbReference type="VEuPathDB" id="GiardiaDB:GMRT_11459"/>
<gene>
    <name evidence="1" type="ORF">GMRT_11459</name>
</gene>
<reference evidence="1 2" key="1">
    <citation type="submission" date="2019-05" db="EMBL/GenBank/DDBJ databases">
        <title>The compact genome of Giardia muris reveals important steps in the evolution of intestinal protozoan parasites.</title>
        <authorList>
            <person name="Xu F."/>
            <person name="Jimenez-Gonzalez A."/>
            <person name="Einarsson E."/>
            <person name="Astvaldsson A."/>
            <person name="Peirasmaki D."/>
            <person name="Eckmann L."/>
            <person name="Andersson J.O."/>
            <person name="Svard S.G."/>
            <person name="Jerlstrom-Hultqvist J."/>
        </authorList>
    </citation>
    <scope>NUCLEOTIDE SEQUENCE [LARGE SCALE GENOMIC DNA]</scope>
    <source>
        <strain evidence="1 2">Roberts-Thomson</strain>
    </source>
</reference>